<dbReference type="InterPro" id="IPR011006">
    <property type="entry name" value="CheY-like_superfamily"/>
</dbReference>
<feature type="modified residue" description="4-aspartylphosphate" evidence="6">
    <location>
        <position position="56"/>
    </location>
</feature>
<evidence type="ECO:0000256" key="5">
    <source>
        <dbReference type="ARBA" id="ARBA00023163"/>
    </source>
</evidence>
<name>D8PHX0_9BACT</name>
<dbReference type="InterPro" id="IPR002197">
    <property type="entry name" value="HTH_Fis"/>
</dbReference>
<dbReference type="GO" id="GO:0043565">
    <property type="term" value="F:sequence-specific DNA binding"/>
    <property type="evidence" value="ECO:0007669"/>
    <property type="project" value="InterPro"/>
</dbReference>
<dbReference type="PROSITE" id="PS50045">
    <property type="entry name" value="SIGMA54_INTERACT_4"/>
    <property type="match status" value="1"/>
</dbReference>
<evidence type="ECO:0000256" key="4">
    <source>
        <dbReference type="ARBA" id="ARBA00023125"/>
    </source>
</evidence>
<keyword evidence="5" id="KW-0804">Transcription</keyword>
<dbReference type="GO" id="GO:0006355">
    <property type="term" value="P:regulation of DNA-templated transcription"/>
    <property type="evidence" value="ECO:0007669"/>
    <property type="project" value="InterPro"/>
</dbReference>
<keyword evidence="1" id="KW-0547">Nucleotide-binding</keyword>
<dbReference type="Gene3D" id="3.40.50.300">
    <property type="entry name" value="P-loop containing nucleotide triphosphate hydrolases"/>
    <property type="match status" value="1"/>
</dbReference>
<dbReference type="PROSITE" id="PS00675">
    <property type="entry name" value="SIGMA54_INTERACT_1"/>
    <property type="match status" value="1"/>
</dbReference>
<dbReference type="AlphaFoldDB" id="D8PHX0"/>
<dbReference type="FunFam" id="3.40.50.300:FF:000006">
    <property type="entry name" value="DNA-binding transcriptional regulator NtrC"/>
    <property type="match status" value="1"/>
</dbReference>
<evidence type="ECO:0000259" key="7">
    <source>
        <dbReference type="PROSITE" id="PS50045"/>
    </source>
</evidence>
<dbReference type="InterPro" id="IPR009057">
    <property type="entry name" value="Homeodomain-like_sf"/>
</dbReference>
<dbReference type="SUPFAM" id="SSF52172">
    <property type="entry name" value="CheY-like"/>
    <property type="match status" value="1"/>
</dbReference>
<dbReference type="GO" id="GO:0000160">
    <property type="term" value="P:phosphorelay signal transduction system"/>
    <property type="evidence" value="ECO:0007669"/>
    <property type="project" value="InterPro"/>
</dbReference>
<dbReference type="InterPro" id="IPR001789">
    <property type="entry name" value="Sig_transdc_resp-reg_receiver"/>
</dbReference>
<evidence type="ECO:0000256" key="3">
    <source>
        <dbReference type="ARBA" id="ARBA00023015"/>
    </source>
</evidence>
<dbReference type="InterPro" id="IPR002078">
    <property type="entry name" value="Sigma_54_int"/>
</dbReference>
<dbReference type="eggNOG" id="COG2204">
    <property type="taxonomic scope" value="Bacteria"/>
</dbReference>
<keyword evidence="6" id="KW-0597">Phosphoprotein</keyword>
<keyword evidence="10" id="KW-1185">Reference proteome</keyword>
<keyword evidence="2" id="KW-0067">ATP-binding</keyword>
<keyword evidence="4" id="KW-0238">DNA-binding</keyword>
<gene>
    <name evidence="9" type="ORF">NIDE3163</name>
</gene>
<dbReference type="InterPro" id="IPR025944">
    <property type="entry name" value="Sigma_54_int_dom_CS"/>
</dbReference>
<dbReference type="Pfam" id="PF02954">
    <property type="entry name" value="HTH_8"/>
    <property type="match status" value="1"/>
</dbReference>
<dbReference type="SMART" id="SM00382">
    <property type="entry name" value="AAA"/>
    <property type="match status" value="1"/>
</dbReference>
<dbReference type="Gene3D" id="1.10.8.60">
    <property type="match status" value="1"/>
</dbReference>
<dbReference type="Pfam" id="PF25601">
    <property type="entry name" value="AAA_lid_14"/>
    <property type="match status" value="1"/>
</dbReference>
<dbReference type="Pfam" id="PF00072">
    <property type="entry name" value="Response_reg"/>
    <property type="match status" value="1"/>
</dbReference>
<evidence type="ECO:0000256" key="6">
    <source>
        <dbReference type="PROSITE-ProRule" id="PRU00169"/>
    </source>
</evidence>
<organism evidence="9 10">
    <name type="scientific">Nitrospira defluvii</name>
    <dbReference type="NCBI Taxonomy" id="330214"/>
    <lineage>
        <taxon>Bacteria</taxon>
        <taxon>Pseudomonadati</taxon>
        <taxon>Nitrospirota</taxon>
        <taxon>Nitrospiria</taxon>
        <taxon>Nitrospirales</taxon>
        <taxon>Nitrospiraceae</taxon>
        <taxon>Nitrospira</taxon>
    </lineage>
</organism>
<dbReference type="InterPro" id="IPR025662">
    <property type="entry name" value="Sigma_54_int_dom_ATP-bd_1"/>
</dbReference>
<dbReference type="Proteomes" id="UP000001660">
    <property type="component" value="Chromosome"/>
</dbReference>
<dbReference type="InterPro" id="IPR003593">
    <property type="entry name" value="AAA+_ATPase"/>
</dbReference>
<dbReference type="InterPro" id="IPR027417">
    <property type="entry name" value="P-loop_NTPase"/>
</dbReference>
<feature type="domain" description="Response regulatory" evidence="8">
    <location>
        <begin position="7"/>
        <end position="121"/>
    </location>
</feature>
<reference evidence="9 10" key="1">
    <citation type="journal article" date="2010" name="Proc. Natl. Acad. Sci. U.S.A.">
        <title>A Nitrospira metagenome illuminates the physiology and evolution of globally important nitrite-oxidizing bacteria.</title>
        <authorList>
            <person name="Lucker S."/>
            <person name="Wagner M."/>
            <person name="Maixner F."/>
            <person name="Pelletier E."/>
            <person name="Koch H."/>
            <person name="Vacherie B."/>
            <person name="Rattei T."/>
            <person name="Sinninghe Damste J."/>
            <person name="Spieck E."/>
            <person name="Le Paslier D."/>
            <person name="Daims H."/>
        </authorList>
    </citation>
    <scope>NUCLEOTIDE SEQUENCE [LARGE SCALE GENOMIC DNA]</scope>
</reference>
<dbReference type="SUPFAM" id="SSF52540">
    <property type="entry name" value="P-loop containing nucleoside triphosphate hydrolases"/>
    <property type="match status" value="1"/>
</dbReference>
<dbReference type="InterPro" id="IPR025943">
    <property type="entry name" value="Sigma_54_int_dom_ATP-bd_2"/>
</dbReference>
<accession>D8PHX0</accession>
<dbReference type="PROSITE" id="PS50110">
    <property type="entry name" value="RESPONSE_REGULATORY"/>
    <property type="match status" value="1"/>
</dbReference>
<sequence>MTMEHMRALIVDDEEFVRLVVEQALREEGCDTQTAGGGQEGLDRLRTASFDCVITDLRMPGLDGRAILRWLKEHQPDVDVIVLTGHGDVKDAVAAMKDGAWDFLIKDTPFDGAAVKAAFARLRTVRELRRENLAARHGGYRQDAIVEGSSQAWRTVKTQIAHVAPSQAPVLIQGETGSGKDVVARLLHAHSRRADGPFIAVNCGAVSRELLESELFGYEKGAFTGAAQAKPGLIAAADGGSLFLDEIGEMPGPMQVSLLRFLDRKEYRPVGSTRTLQADVRIICATNRDIQELVLQGRFRDDLLYRINTVTLHVPPLRERPEDLAVLADHILHHLRIPGTATRTLSPEALAHLATYRWPGNVRELRNVIERMVLMSPNSGPITREEVLQVLPRAASASSPDDRSQLPLDEIERRHIQLVLESSGGNKTKAAQTLRIDYKTLLAKLKKYESGGEQER</sequence>
<dbReference type="SMART" id="SM00448">
    <property type="entry name" value="REC"/>
    <property type="match status" value="1"/>
</dbReference>
<feature type="domain" description="Sigma-54 factor interaction" evidence="7">
    <location>
        <begin position="146"/>
        <end position="374"/>
    </location>
</feature>
<protein>
    <submittedName>
        <fullName evidence="9">Sigma-54 dependent response regulator</fullName>
    </submittedName>
</protein>
<dbReference type="PRINTS" id="PR01590">
    <property type="entry name" value="HTHFIS"/>
</dbReference>
<dbReference type="GO" id="GO:0005524">
    <property type="term" value="F:ATP binding"/>
    <property type="evidence" value="ECO:0007669"/>
    <property type="project" value="UniProtKB-KW"/>
</dbReference>
<dbReference type="CDD" id="cd00009">
    <property type="entry name" value="AAA"/>
    <property type="match status" value="1"/>
</dbReference>
<dbReference type="PROSITE" id="PS00676">
    <property type="entry name" value="SIGMA54_INTERACT_2"/>
    <property type="match status" value="1"/>
</dbReference>
<dbReference type="STRING" id="330214.NIDE3163"/>
<dbReference type="EMBL" id="FP929003">
    <property type="protein sequence ID" value="CBK42857.1"/>
    <property type="molecule type" value="Genomic_DNA"/>
</dbReference>
<evidence type="ECO:0000256" key="2">
    <source>
        <dbReference type="ARBA" id="ARBA00022840"/>
    </source>
</evidence>
<dbReference type="Gene3D" id="1.10.10.60">
    <property type="entry name" value="Homeodomain-like"/>
    <property type="match status" value="1"/>
</dbReference>
<dbReference type="Pfam" id="PF00158">
    <property type="entry name" value="Sigma54_activat"/>
    <property type="match status" value="1"/>
</dbReference>
<dbReference type="InterPro" id="IPR058031">
    <property type="entry name" value="AAA_lid_NorR"/>
</dbReference>
<dbReference type="PANTHER" id="PTHR32071">
    <property type="entry name" value="TRANSCRIPTIONAL REGULATORY PROTEIN"/>
    <property type="match status" value="1"/>
</dbReference>
<dbReference type="SUPFAM" id="SSF46689">
    <property type="entry name" value="Homeodomain-like"/>
    <property type="match status" value="1"/>
</dbReference>
<proteinExistence type="predicted"/>
<dbReference type="KEGG" id="nde:NIDE3163"/>
<dbReference type="PROSITE" id="PS00688">
    <property type="entry name" value="SIGMA54_INTERACT_3"/>
    <property type="match status" value="1"/>
</dbReference>
<dbReference type="Gene3D" id="3.40.50.2300">
    <property type="match status" value="1"/>
</dbReference>
<evidence type="ECO:0000259" key="8">
    <source>
        <dbReference type="PROSITE" id="PS50110"/>
    </source>
</evidence>
<dbReference type="HOGENOM" id="CLU_000445_0_6_0"/>
<evidence type="ECO:0000256" key="1">
    <source>
        <dbReference type="ARBA" id="ARBA00022741"/>
    </source>
</evidence>
<dbReference type="CDD" id="cd00156">
    <property type="entry name" value="REC"/>
    <property type="match status" value="1"/>
</dbReference>
<evidence type="ECO:0000313" key="9">
    <source>
        <dbReference type="EMBL" id="CBK42857.1"/>
    </source>
</evidence>
<evidence type="ECO:0000313" key="10">
    <source>
        <dbReference type="Proteomes" id="UP000001660"/>
    </source>
</evidence>
<keyword evidence="3" id="KW-0805">Transcription regulation</keyword>